<feature type="transmembrane region" description="Helical" evidence="2">
    <location>
        <begin position="570"/>
        <end position="593"/>
    </location>
</feature>
<feature type="compositionally biased region" description="Polar residues" evidence="1">
    <location>
        <begin position="682"/>
        <end position="694"/>
    </location>
</feature>
<feature type="transmembrane region" description="Helical" evidence="2">
    <location>
        <begin position="532"/>
        <end position="558"/>
    </location>
</feature>
<feature type="region of interest" description="Disordered" evidence="1">
    <location>
        <begin position="653"/>
        <end position="737"/>
    </location>
</feature>
<evidence type="ECO:0000256" key="2">
    <source>
        <dbReference type="SAM" id="Phobius"/>
    </source>
</evidence>
<comment type="caution">
    <text evidence="3">The sequence shown here is derived from an EMBL/GenBank/DDBJ whole genome shotgun (WGS) entry which is preliminary data.</text>
</comment>
<feature type="transmembrane region" description="Helical" evidence="2">
    <location>
        <begin position="873"/>
        <end position="903"/>
    </location>
</feature>
<accession>A0A1Q9CFT9</accession>
<organism evidence="3 4">
    <name type="scientific">Symbiodinium microadriaticum</name>
    <name type="common">Dinoflagellate</name>
    <name type="synonym">Zooxanthella microadriatica</name>
    <dbReference type="NCBI Taxonomy" id="2951"/>
    <lineage>
        <taxon>Eukaryota</taxon>
        <taxon>Sar</taxon>
        <taxon>Alveolata</taxon>
        <taxon>Dinophyceae</taxon>
        <taxon>Suessiales</taxon>
        <taxon>Symbiodiniaceae</taxon>
        <taxon>Symbiodinium</taxon>
    </lineage>
</organism>
<evidence type="ECO:0000313" key="4">
    <source>
        <dbReference type="Proteomes" id="UP000186817"/>
    </source>
</evidence>
<protein>
    <submittedName>
        <fullName evidence="3">Uncharacterized protein</fullName>
    </submittedName>
</protein>
<feature type="transmembrane region" description="Helical" evidence="2">
    <location>
        <begin position="75"/>
        <end position="94"/>
    </location>
</feature>
<gene>
    <name evidence="3" type="ORF">AK812_SmicGene37615</name>
</gene>
<evidence type="ECO:0000313" key="3">
    <source>
        <dbReference type="EMBL" id="OLP81798.1"/>
    </source>
</evidence>
<feature type="transmembrane region" description="Helical" evidence="2">
    <location>
        <begin position="416"/>
        <end position="434"/>
    </location>
</feature>
<keyword evidence="2" id="KW-1133">Transmembrane helix</keyword>
<keyword evidence="2" id="KW-0472">Membrane</keyword>
<evidence type="ECO:0000256" key="1">
    <source>
        <dbReference type="SAM" id="MobiDB-lite"/>
    </source>
</evidence>
<dbReference type="InterPro" id="IPR036259">
    <property type="entry name" value="MFS_trans_sf"/>
</dbReference>
<feature type="transmembrane region" description="Helical" evidence="2">
    <location>
        <begin position="22"/>
        <end position="55"/>
    </location>
</feature>
<feature type="compositionally biased region" description="Low complexity" evidence="1">
    <location>
        <begin position="710"/>
        <end position="719"/>
    </location>
</feature>
<feature type="transmembrane region" description="Helical" evidence="2">
    <location>
        <begin position="775"/>
        <end position="804"/>
    </location>
</feature>
<keyword evidence="2" id="KW-0812">Transmembrane</keyword>
<reference evidence="3 4" key="1">
    <citation type="submission" date="2016-02" db="EMBL/GenBank/DDBJ databases">
        <title>Genome analysis of coral dinoflagellate symbionts highlights evolutionary adaptations to a symbiotic lifestyle.</title>
        <authorList>
            <person name="Aranda M."/>
            <person name="Li Y."/>
            <person name="Liew Y.J."/>
            <person name="Baumgarten S."/>
            <person name="Simakov O."/>
            <person name="Wilson M."/>
            <person name="Piel J."/>
            <person name="Ashoor H."/>
            <person name="Bougouffa S."/>
            <person name="Bajic V.B."/>
            <person name="Ryu T."/>
            <person name="Ravasi T."/>
            <person name="Bayer T."/>
            <person name="Micklem G."/>
            <person name="Kim H."/>
            <person name="Bhak J."/>
            <person name="Lajeunesse T.C."/>
            <person name="Voolstra C.R."/>
        </authorList>
    </citation>
    <scope>NUCLEOTIDE SEQUENCE [LARGE SCALE GENOMIC DNA]</scope>
    <source>
        <strain evidence="3 4">CCMP2467</strain>
    </source>
</reference>
<feature type="region of interest" description="Disordered" evidence="1">
    <location>
        <begin position="2197"/>
        <end position="2218"/>
    </location>
</feature>
<feature type="compositionally biased region" description="Basic residues" evidence="1">
    <location>
        <begin position="2446"/>
        <end position="2456"/>
    </location>
</feature>
<keyword evidence="4" id="KW-1185">Reference proteome</keyword>
<feature type="region of interest" description="Disordered" evidence="1">
    <location>
        <begin position="2091"/>
        <end position="2138"/>
    </location>
</feature>
<dbReference type="OrthoDB" id="429360at2759"/>
<dbReference type="EMBL" id="LSRX01001249">
    <property type="protein sequence ID" value="OLP81798.1"/>
    <property type="molecule type" value="Genomic_DNA"/>
</dbReference>
<feature type="transmembrane region" description="Helical" evidence="2">
    <location>
        <begin position="1322"/>
        <end position="1340"/>
    </location>
</feature>
<feature type="compositionally biased region" description="Low complexity" evidence="1">
    <location>
        <begin position="2118"/>
        <end position="2138"/>
    </location>
</feature>
<dbReference type="SUPFAM" id="SSF103473">
    <property type="entry name" value="MFS general substrate transporter"/>
    <property type="match status" value="1"/>
</dbReference>
<dbReference type="Proteomes" id="UP000186817">
    <property type="component" value="Unassembled WGS sequence"/>
</dbReference>
<feature type="transmembrane region" description="Helical" evidence="2">
    <location>
        <begin position="1370"/>
        <end position="1391"/>
    </location>
</feature>
<name>A0A1Q9CFT9_SYMMI</name>
<feature type="compositionally biased region" description="Pro residues" evidence="1">
    <location>
        <begin position="2202"/>
        <end position="2216"/>
    </location>
</feature>
<sequence>MANSTEAEKRETKSFKVSYLSCCNWCCSVLVEFSFCVCLAVACLGVLAMLVALIVFNHLHWTTRLLVFVDTFWKVGFYIFGLIGILTLASTFVHDNDNPDSIQRFWQFQYSILDIKSWQPRGFILQPLGGWECQVLKGSLNALALGVMVKAMPDNVVCLYFLGGFLFVTQVLLEEQILPGEEVLKSDSEEKRCFFLEQVDWQVAAAIPHVRRGTVPNATSLRSIWVPTRTCGLSRECKLKEAKIEYEIRRTSTWMQYWSAVWGQWIRRVPPSTCFMANETLPALALNLPMKDFSPAEVKNSTENLRFAPAYMGADGPLWNRRQFFAKHYWTACNYECYEWGEGSAVENLLECGMVIGGGLTIVLVANAVGNYVGSLARRPGPLSRTKEAMRVPLLSVLWKMGNDATGKAFRLFTKLAWQGVIINIIKLILYFYCGTKIYRHVAVRYTGSLSDRGLLRCILYLSIFNSGLRSIFCFTRKCWREGEDDGFYPLTGMKASSKTGSLPKEPMDLPKEVSIPAQRLMTQITSWLGPWFSLLIPGAQASFATSVQLQCFVLGYASASTIGGIVYDLAGWPGLVIAHIVLQMIVCGILLVEPCVHRSIADLCCRKRDTGNEDKPMSILVPDGPALESIAGAAQAPQRGFIPALPGMVSLDEAQDDGNLGRSRFSTDNSDMEELAKASQAEGQSQARHQSTLLHPLDDGGVPNRRSSKSSQTSQAKAPPRQRDSELSRASRRSGIAGAVPCQRSSLVVPDRLAPACGDQSGDTPAKSRLPRNIWLPTLLCGFFSFVYNWAYVVEYVLFAIYFREQHNWNSATWAGVAQSSGDIIAAGILQLIARFAPPSPEKEEAGFNSGFAKKICYSLTAKPYNLVWLCLWWIILCLGMTVPNLPIVICSQVLMGTLYVISMQANTSMNTFYSLGDADVFLTLQLVKLNSEALGMSAATLTAMLLYSEVHPNAPFLVSAGLALVALIIIFLGFFFRVGCGESLETKEAKRAERLGARGFLRGCEMPDDSSAPELRRMQTVQLAEGEDEGSSGSMVSYDLYEWMKVPGYQVAPLLFSYIRRIGKEELADPDRQVHVKVMRTIRLEGKDWGLCVEKHTEGIIKKPEGNGAQWRGTSILVEFEKGVTTDPRILKRMGQNEEASGRESRAQVVAVDPADLIQVHVPEEASSEVSSFFGLCCSGEAEMMTQKNFLDWLDGDANTQDEEACPFLGPCLEIDSEDGSMHFLCAARTRQFQREEHEQARFRLSRTLVDCTEGCKVMGVGEQAGCGRCVCFAVRAMFWGVMMLAALGIVSMFVTNISFSMMTHRTTRLLVLADSFWKAGFYSVSILGVLTVLSALVHGKNSPEDSVKDFWQGTRFVDRKSLQQRGFIIQPLGLYFLGGFLFITQVVLEEKIIPGAELVSQKSEQAHKRFGRRHVLGDDVEPEHRCFFLEQVDGKVAAGLPNTHWGNPPYTKLRQFMFRGWSGQETLEHAQISYYTKSDRSVLSYLDAFWGEHMRRIPPSQLSSCYYAKATVASFALNLPTGDFTVKSLLNVSGTNSSRPQPFEFAPAYLGADGWPWNRRILFAKDYMTACLYVCYSWAEGSAVAKLLECGMVIGGGLTIVLIANAIGYHLGSLLITHSTQPNELVQAMLRDSRVLWYARRAMIQFSCPGGLKHLKLENDPELKKLEDTFRMFTRLAWQALGWIFLKLALATVVVFKIYRPLAIRYTDSLADRALLRCLLYLSVFNLGLRSVLCFTKKVWREGEDDSFYHQSPTTPASPLDAPEAVTYDLYEWISLSGDEVISLLFSYTKQIGTEDLLEPYQQIKVKPARTVHLDPLPAPEASAAVTRRQAEELFPPCPAAWLDRATQLGESNLTPSGRIRRAWRAGQWARLVLAGNYATPLPSENLRLASRFYPVVGGVGVRPCLYTSFRSCQAALGPISQSSAVLHGFPSELEAKIYVDAAGLAWPLGGQGAIECAALILAKRPTGLLVAIPQEVISEEELAVAREAQMDDVLGPSVVLEAPAIEDSGKGFLPLPDLAVSALILDFSSLAAPHFQPLVRDAAPELLVCFDGSQPGVVPDPAVLLQLALEWAQSMGGSERVMFYSADEGPAETPSKPKRPVLKLSKQDPPPQPSGAFAGGPAAAPKGAPQKRPTTAALATQLETLSASLPALVKSMEEMANRQTAMEKQLATGPASALGLPLGIRAKPAAAPPLAALGPPPKTGRVVGPPPTETAGLAEAEATEALEEYGGPAQQQDPSGAVPGPHEPGASQRAKMQDELSSGRGTFYTAVLQNMARRMSPAVAPSADPAELLQQGVCLSRYWERFGGFAGQRDLGAIAHSLAHALDCLQAGHVLQASDHLSLLAVCIEQMSMDAGRAELGFQLTWLEDPPAAMFTARGPRSSLHTRAFAPLASQRWVAIVLSYVKELDVIQTKRQDMRKAPPPGGGGSPQGDETEESPPSRPRRPPRKKQT</sequence>
<feature type="region of interest" description="Disordered" evidence="1">
    <location>
        <begin position="2417"/>
        <end position="2456"/>
    </location>
</feature>
<feature type="transmembrane region" description="Helical" evidence="2">
    <location>
        <begin position="1279"/>
        <end position="1302"/>
    </location>
</feature>
<proteinExistence type="predicted"/>
<feature type="transmembrane region" description="Helical" evidence="2">
    <location>
        <begin position="956"/>
        <end position="978"/>
    </location>
</feature>
<feature type="region of interest" description="Disordered" evidence="1">
    <location>
        <begin position="2231"/>
        <end position="2263"/>
    </location>
</feature>